<protein>
    <recommendedName>
        <fullName evidence="4">PqqA binding protein</fullName>
    </recommendedName>
    <alternativeName>
        <fullName evidence="4">Coenzyme PQQ synthesis protein D</fullName>
    </alternativeName>
    <alternativeName>
        <fullName evidence="4">Pyrroloquinoline quinone biosynthesis protein D</fullName>
    </alternativeName>
</protein>
<evidence type="ECO:0000313" key="5">
    <source>
        <dbReference type="EMBL" id="MEY8772128.1"/>
    </source>
</evidence>
<comment type="subunit">
    <text evidence="2 4">Monomer. Interacts with PqqE.</text>
</comment>
<dbReference type="EMBL" id="JBGFFX010000011">
    <property type="protein sequence ID" value="MEY8772128.1"/>
    <property type="molecule type" value="Genomic_DNA"/>
</dbReference>
<comment type="similarity">
    <text evidence="4">Belongs to the PqqD family.</text>
</comment>
<dbReference type="HAMAP" id="MF_00655">
    <property type="entry name" value="PQQ_syn_PqqD"/>
    <property type="match status" value="1"/>
</dbReference>
<dbReference type="RefSeq" id="WP_125287256.1">
    <property type="nucleotide sequence ID" value="NZ_JBGFFX010000011.1"/>
</dbReference>
<name>A0ABV4EBE1_9GAMM</name>
<evidence type="ECO:0000313" key="6">
    <source>
        <dbReference type="Proteomes" id="UP001565243"/>
    </source>
</evidence>
<dbReference type="InterPro" id="IPR008792">
    <property type="entry name" value="PQQD"/>
</dbReference>
<dbReference type="Pfam" id="PF05402">
    <property type="entry name" value="PqqD"/>
    <property type="match status" value="1"/>
</dbReference>
<sequence length="94" mass="10690">MTLNDQQIPAFRRGYRLQWEPTQDCHVILYPEGMAKLNESATAILQLVDGKRPLAALIAELNARFPDAGGVDEDVKAFFMQAVEQKWIIFRELA</sequence>
<gene>
    <name evidence="4 5" type="primary">pqqD</name>
    <name evidence="5" type="ORF">AB6T85_17125</name>
</gene>
<evidence type="ECO:0000256" key="4">
    <source>
        <dbReference type="HAMAP-Rule" id="MF_00655"/>
    </source>
</evidence>
<organism evidence="5 6">
    <name type="scientific">Erwinia aeris</name>
    <dbReference type="NCBI Taxonomy" id="3239803"/>
    <lineage>
        <taxon>Bacteria</taxon>
        <taxon>Pseudomonadati</taxon>
        <taxon>Pseudomonadota</taxon>
        <taxon>Gammaproteobacteria</taxon>
        <taxon>Enterobacterales</taxon>
        <taxon>Erwiniaceae</taxon>
        <taxon>Erwinia</taxon>
    </lineage>
</organism>
<dbReference type="Gene3D" id="1.10.10.1150">
    <property type="entry name" value="Coenzyme PQQ synthesis protein D (PqqD)"/>
    <property type="match status" value="1"/>
</dbReference>
<evidence type="ECO:0000256" key="1">
    <source>
        <dbReference type="ARBA" id="ARBA00004886"/>
    </source>
</evidence>
<evidence type="ECO:0000256" key="2">
    <source>
        <dbReference type="ARBA" id="ARBA00011741"/>
    </source>
</evidence>
<reference evidence="5 6" key="1">
    <citation type="submission" date="2024-07" db="EMBL/GenBank/DDBJ databases">
        <authorList>
            <person name="Hebao G."/>
        </authorList>
    </citation>
    <scope>NUCLEOTIDE SEQUENCE [LARGE SCALE GENOMIC DNA]</scope>
    <source>
        <strain evidence="5 6">ACCC 02193</strain>
    </source>
</reference>
<dbReference type="Proteomes" id="UP001565243">
    <property type="component" value="Unassembled WGS sequence"/>
</dbReference>
<dbReference type="InterPro" id="IPR022479">
    <property type="entry name" value="PqqD_bac"/>
</dbReference>
<dbReference type="NCBIfam" id="NF002535">
    <property type="entry name" value="PRK02079.1"/>
    <property type="match status" value="1"/>
</dbReference>
<keyword evidence="3 4" id="KW-0884">PQQ biosynthesis</keyword>
<proteinExistence type="inferred from homology"/>
<comment type="pathway">
    <text evidence="1 4">Cofactor biosynthesis; pyrroloquinoline quinone biosynthesis.</text>
</comment>
<dbReference type="NCBIfam" id="TIGR03859">
    <property type="entry name" value="PQQ_PqqD"/>
    <property type="match status" value="1"/>
</dbReference>
<evidence type="ECO:0000256" key="3">
    <source>
        <dbReference type="ARBA" id="ARBA00022905"/>
    </source>
</evidence>
<comment type="function">
    <text evidence="4">Functions as a PqqA binding protein and presents PqqA to PqqE, in the pyrroloquinoline quinone (PQQ) biosynthetic pathway.</text>
</comment>
<accession>A0ABV4EBE1</accession>
<keyword evidence="6" id="KW-1185">Reference proteome</keyword>
<comment type="caution">
    <text evidence="5">The sequence shown here is derived from an EMBL/GenBank/DDBJ whole genome shotgun (WGS) entry which is preliminary data.</text>
</comment>
<dbReference type="InterPro" id="IPR041881">
    <property type="entry name" value="PqqD_sf"/>
</dbReference>